<evidence type="ECO:0000313" key="3">
    <source>
        <dbReference type="Proteomes" id="UP000193870"/>
    </source>
</evidence>
<dbReference type="RefSeq" id="WP_085854981.1">
    <property type="nucleotide sequence ID" value="NZ_FOPF01000010.1"/>
</dbReference>
<dbReference type="AlphaFoldDB" id="A0A1Y5TBM3"/>
<accession>A0A1Y5TBM3</accession>
<evidence type="ECO:0000256" key="1">
    <source>
        <dbReference type="SAM" id="MobiDB-lite"/>
    </source>
</evidence>
<feature type="compositionally biased region" description="Low complexity" evidence="1">
    <location>
        <begin position="48"/>
        <end position="63"/>
    </location>
</feature>
<evidence type="ECO:0000313" key="2">
    <source>
        <dbReference type="EMBL" id="SLN60364.1"/>
    </source>
</evidence>
<evidence type="ECO:0008006" key="4">
    <source>
        <dbReference type="Google" id="ProtNLM"/>
    </source>
</evidence>
<keyword evidence="3" id="KW-1185">Reference proteome</keyword>
<dbReference type="OrthoDB" id="7871639at2"/>
<dbReference type="EMBL" id="FWFV01000009">
    <property type="protein sequence ID" value="SLN60364.1"/>
    <property type="molecule type" value="Genomic_DNA"/>
</dbReference>
<protein>
    <recommendedName>
        <fullName evidence="4">D-galactarate dehydratase</fullName>
    </recommendedName>
</protein>
<name>A0A1Y5TBM3_9RHOB</name>
<feature type="region of interest" description="Disordered" evidence="1">
    <location>
        <begin position="48"/>
        <end position="82"/>
    </location>
</feature>
<reference evidence="2 3" key="1">
    <citation type="submission" date="2017-03" db="EMBL/GenBank/DDBJ databases">
        <authorList>
            <person name="Afonso C.L."/>
            <person name="Miller P.J."/>
            <person name="Scott M.A."/>
            <person name="Spackman E."/>
            <person name="Goraichik I."/>
            <person name="Dimitrov K.M."/>
            <person name="Suarez D.L."/>
            <person name="Swayne D.E."/>
        </authorList>
    </citation>
    <scope>NUCLEOTIDE SEQUENCE [LARGE SCALE GENOMIC DNA]</scope>
    <source>
        <strain evidence="2 3">CECT 7066</strain>
    </source>
</reference>
<sequence length="145" mass="14092">MNLNMPLSAVAALSLLGACSQISRGSEPATVAPVPAVQPADTTVADPAVAAAEADESAPAPAATGGGQRLGEVTASLGDPSEGGTWLATSLVSSVQPGRAEIASTGQSADVELRPAQGGATLSLSAMQALGLGLADIPTVAVYTR</sequence>
<gene>
    <name evidence="2" type="ORF">PAM7066_02985</name>
</gene>
<organism evidence="2 3">
    <name type="scientific">Palleronia marisminoris</name>
    <dbReference type="NCBI Taxonomy" id="315423"/>
    <lineage>
        <taxon>Bacteria</taxon>
        <taxon>Pseudomonadati</taxon>
        <taxon>Pseudomonadota</taxon>
        <taxon>Alphaproteobacteria</taxon>
        <taxon>Rhodobacterales</taxon>
        <taxon>Roseobacteraceae</taxon>
        <taxon>Palleronia</taxon>
    </lineage>
</organism>
<proteinExistence type="predicted"/>
<dbReference type="STRING" id="315423.SAMN04488020_11093"/>
<dbReference type="Proteomes" id="UP000193870">
    <property type="component" value="Unassembled WGS sequence"/>
</dbReference>